<protein>
    <submittedName>
        <fullName evidence="1">Uncharacterized protein</fullName>
    </submittedName>
</protein>
<sequence length="71" mass="7943">MKISEKRKSDYLAPHITIVRSECGTILAGSITGEGGDFEWAAKEYDSDMTEDGVYRQEGHKGDIDLWGDDF</sequence>
<dbReference type="EMBL" id="JABKKJ010000012">
    <property type="protein sequence ID" value="NPE25482.1"/>
    <property type="molecule type" value="Genomic_DNA"/>
</dbReference>
<accession>A0ABX2B1X9</accession>
<organism evidence="1 2">
    <name type="scientific">Xylanibacter caecicola</name>
    <dbReference type="NCBI Taxonomy" id="2736294"/>
    <lineage>
        <taxon>Bacteria</taxon>
        <taxon>Pseudomonadati</taxon>
        <taxon>Bacteroidota</taxon>
        <taxon>Bacteroidia</taxon>
        <taxon>Bacteroidales</taxon>
        <taxon>Prevotellaceae</taxon>
        <taxon>Xylanibacter</taxon>
    </lineage>
</organism>
<dbReference type="Proteomes" id="UP000820977">
    <property type="component" value="Unassembled WGS sequence"/>
</dbReference>
<evidence type="ECO:0000313" key="2">
    <source>
        <dbReference type="Proteomes" id="UP000820977"/>
    </source>
</evidence>
<proteinExistence type="predicted"/>
<name>A0ABX2B1X9_9BACT</name>
<keyword evidence="2" id="KW-1185">Reference proteome</keyword>
<gene>
    <name evidence="1" type="ORF">HPS54_08155</name>
</gene>
<comment type="caution">
    <text evidence="1">The sequence shown here is derived from an EMBL/GenBank/DDBJ whole genome shotgun (WGS) entry which is preliminary data.</text>
</comment>
<dbReference type="RefSeq" id="WP_172344942.1">
    <property type="nucleotide sequence ID" value="NZ_CASTNK010000031.1"/>
</dbReference>
<reference evidence="1 2" key="1">
    <citation type="submission" date="2020-05" db="EMBL/GenBank/DDBJ databases">
        <title>Distinct polysaccharide utilization as determinants for interspecies competition between intestinal Prevotella spp.</title>
        <authorList>
            <person name="Galvez E.J.C."/>
            <person name="Iljazovic A."/>
            <person name="Strowig T."/>
        </authorList>
    </citation>
    <scope>NUCLEOTIDE SEQUENCE [LARGE SCALE GENOMIC DNA]</scope>
    <source>
        <strain evidence="1 2">PCHR</strain>
    </source>
</reference>
<evidence type="ECO:0000313" key="1">
    <source>
        <dbReference type="EMBL" id="NPE25482.1"/>
    </source>
</evidence>